<accession>Q7UT82</accession>
<gene>
    <name evidence="1" type="ordered locus">RB4035</name>
</gene>
<organism evidence="1 2">
    <name type="scientific">Rhodopirellula baltica (strain DSM 10527 / NCIMB 13988 / SH1)</name>
    <dbReference type="NCBI Taxonomy" id="243090"/>
    <lineage>
        <taxon>Bacteria</taxon>
        <taxon>Pseudomonadati</taxon>
        <taxon>Planctomycetota</taxon>
        <taxon>Planctomycetia</taxon>
        <taxon>Pirellulales</taxon>
        <taxon>Pirellulaceae</taxon>
        <taxon>Rhodopirellula</taxon>
    </lineage>
</organism>
<protein>
    <submittedName>
        <fullName evidence="1">Uncharacterized protein</fullName>
    </submittedName>
</protein>
<evidence type="ECO:0000313" key="2">
    <source>
        <dbReference type="Proteomes" id="UP000001025"/>
    </source>
</evidence>
<dbReference type="AlphaFoldDB" id="Q7UT82"/>
<reference evidence="1 2" key="1">
    <citation type="journal article" date="2003" name="Proc. Natl. Acad. Sci. U.S.A.">
        <title>Complete genome sequence of the marine planctomycete Pirellula sp. strain 1.</title>
        <authorList>
            <person name="Gloeckner F.O."/>
            <person name="Kube M."/>
            <person name="Bauer M."/>
            <person name="Teeling H."/>
            <person name="Lombardot T."/>
            <person name="Ludwig W."/>
            <person name="Gade D."/>
            <person name="Beck A."/>
            <person name="Borzym K."/>
            <person name="Heitmann K."/>
            <person name="Rabus R."/>
            <person name="Schlesner H."/>
            <person name="Amann R."/>
            <person name="Reinhardt R."/>
        </authorList>
    </citation>
    <scope>NUCLEOTIDE SEQUENCE [LARGE SCALE GENOMIC DNA]</scope>
    <source>
        <strain evidence="2">DSM 10527 / NCIMB 13988 / SH1</strain>
    </source>
</reference>
<dbReference type="EMBL" id="BX294139">
    <property type="protein sequence ID" value="CAD73555.1"/>
    <property type="molecule type" value="Genomic_DNA"/>
</dbReference>
<dbReference type="HOGENOM" id="CLU_3366935_0_0_0"/>
<name>Q7UT82_RHOBA</name>
<dbReference type="Proteomes" id="UP000001025">
    <property type="component" value="Chromosome"/>
</dbReference>
<proteinExistence type="predicted"/>
<dbReference type="EnsemblBacteria" id="CAD73555">
    <property type="protein sequence ID" value="CAD73555"/>
    <property type="gene ID" value="RB4035"/>
</dbReference>
<evidence type="ECO:0000313" key="1">
    <source>
        <dbReference type="EMBL" id="CAD73555.1"/>
    </source>
</evidence>
<sequence length="35" mass="3772">MGSSAGPSILTVPSDFRRIYSGRFGDSASIERQLL</sequence>
<keyword evidence="2" id="KW-1185">Reference proteome</keyword>
<dbReference type="KEGG" id="rba:RB4035"/>
<dbReference type="InParanoid" id="Q7UT82"/>